<reference evidence="2" key="1">
    <citation type="journal article" date="2003" name="Genome Biol.">
        <title>An integrated gene annotation and transcriptional profiling approach towards the full gene content of the Drosophila genome.</title>
        <authorList>
            <person name="Hild M."/>
            <person name="Beckmann B."/>
            <person name="Haas S.A."/>
            <person name="Koch B."/>
            <person name="Solovyev V."/>
            <person name="Busold C."/>
            <person name="Fellenberg K."/>
            <person name="Boutros M."/>
            <person name="Vingron M."/>
            <person name="Sauer F."/>
            <person name="Hoheisel J.D."/>
            <person name="Paro R."/>
        </authorList>
    </citation>
    <scope>NUCLEOTIDE SEQUENCE</scope>
</reference>
<protein>
    <submittedName>
        <fullName evidence="2">HDC16128</fullName>
    </submittedName>
</protein>
<proteinExistence type="predicted"/>
<gene>
    <name evidence="2" type="ORF">HDC16128</name>
</gene>
<feature type="region of interest" description="Disordered" evidence="1">
    <location>
        <begin position="1"/>
        <end position="25"/>
    </location>
</feature>
<dbReference type="AlphaFoldDB" id="Q6IJ18"/>
<sequence length="152" mass="16429">MEAKVPSQIHANAQDSGSRTQDLRPPAPCPAIRHPCKIYCASYTRTHVHITPSAGDLRPPSSLDPFWVLLSRALGFTFSSISFFIHLQSHNLYYLHRRLCFGFSYGNGFSYVFITPSRARLLAVRSLTGSSAEAQGAGEAEDGAGEGATAAA</sequence>
<accession>Q6IJ18</accession>
<evidence type="ECO:0000256" key="1">
    <source>
        <dbReference type="SAM" id="MobiDB-lite"/>
    </source>
</evidence>
<dbReference type="EMBL" id="BK002898">
    <property type="protein sequence ID" value="DAA04403.1"/>
    <property type="molecule type" value="Genomic_DNA"/>
</dbReference>
<feature type="compositionally biased region" description="Polar residues" evidence="1">
    <location>
        <begin position="9"/>
        <end position="20"/>
    </location>
</feature>
<organism evidence="2">
    <name type="scientific">Drosophila melanogaster</name>
    <name type="common">Fruit fly</name>
    <dbReference type="NCBI Taxonomy" id="7227"/>
    <lineage>
        <taxon>Eukaryota</taxon>
        <taxon>Metazoa</taxon>
        <taxon>Ecdysozoa</taxon>
        <taxon>Arthropoda</taxon>
        <taxon>Hexapoda</taxon>
        <taxon>Insecta</taxon>
        <taxon>Pterygota</taxon>
        <taxon>Neoptera</taxon>
        <taxon>Endopterygota</taxon>
        <taxon>Diptera</taxon>
        <taxon>Brachycera</taxon>
        <taxon>Muscomorpha</taxon>
        <taxon>Ephydroidea</taxon>
        <taxon>Drosophilidae</taxon>
        <taxon>Drosophila</taxon>
        <taxon>Sophophora</taxon>
    </lineage>
</organism>
<evidence type="ECO:0000313" key="2">
    <source>
        <dbReference type="EMBL" id="DAA04403.1"/>
    </source>
</evidence>
<name>Q6IJ18_DROME</name>